<accession>B6K213</accession>
<keyword evidence="3 7" id="KW-0479">Metal-binding</keyword>
<evidence type="ECO:0000256" key="6">
    <source>
        <dbReference type="PROSITE-ProRule" id="PRU00288"/>
    </source>
</evidence>
<dbReference type="EMBL" id="KE651166">
    <property type="protein sequence ID" value="EEB07194.1"/>
    <property type="molecule type" value="Genomic_DNA"/>
</dbReference>
<dbReference type="SUPFAM" id="SSF103657">
    <property type="entry name" value="BAR/IMD domain-like"/>
    <property type="match status" value="1"/>
</dbReference>
<dbReference type="PANTHER" id="PTHR23180:SF160">
    <property type="entry name" value="ADP-RIBOSYLATION FACTOR GTPASE-ACTIVATING PROTEIN EFFECTOR PROTEIN 1"/>
    <property type="match status" value="1"/>
</dbReference>
<dbReference type="Pfam" id="PF00169">
    <property type="entry name" value="PH"/>
    <property type="match status" value="1"/>
</dbReference>
<dbReference type="FunFam" id="1.10.220.150:FF:000009">
    <property type="entry name" value="stromal membrane-associated protein 1 isoform X1"/>
    <property type="match status" value="1"/>
</dbReference>
<dbReference type="GO" id="GO:0005096">
    <property type="term" value="F:GTPase activator activity"/>
    <property type="evidence" value="ECO:0007669"/>
    <property type="project" value="UniProtKB-KW"/>
</dbReference>
<dbReference type="JaponicusDB" id="SJAG_02277">
    <property type="gene designation" value="cnt6"/>
</dbReference>
<dbReference type="OMA" id="QFRQMIE"/>
<dbReference type="Pfam" id="PF16746">
    <property type="entry name" value="BAR_3"/>
    <property type="match status" value="1"/>
</dbReference>
<dbReference type="CDD" id="cd07608">
    <property type="entry name" value="BAR_ArfGAP_fungi"/>
    <property type="match status" value="1"/>
</dbReference>
<dbReference type="AlphaFoldDB" id="B6K213"/>
<dbReference type="PROSITE" id="PS50115">
    <property type="entry name" value="ARFGAP"/>
    <property type="match status" value="1"/>
</dbReference>
<name>B6K213_SCHJY</name>
<evidence type="ECO:0000256" key="7">
    <source>
        <dbReference type="RuleBase" id="RU369028"/>
    </source>
</evidence>
<dbReference type="PANTHER" id="PTHR23180">
    <property type="entry name" value="CENTAURIN/ARF"/>
    <property type="match status" value="1"/>
</dbReference>
<gene>
    <name evidence="11" type="primary">cnt6</name>
    <name evidence="10" type="ORF">SJAG_02277</name>
</gene>
<evidence type="ECO:0000256" key="5">
    <source>
        <dbReference type="ARBA" id="ARBA00022833"/>
    </source>
</evidence>
<dbReference type="SUPFAM" id="SSF57863">
    <property type="entry name" value="ArfGap/RecO-like zinc finger"/>
    <property type="match status" value="1"/>
</dbReference>
<dbReference type="Gene3D" id="1.20.1270.60">
    <property type="entry name" value="Arfaptin homology (AH) domain/BAR domain"/>
    <property type="match status" value="1"/>
</dbReference>
<evidence type="ECO:0000313" key="10">
    <source>
        <dbReference type="EMBL" id="EEB07194.1"/>
    </source>
</evidence>
<dbReference type="GeneID" id="7049024"/>
<keyword evidence="2" id="KW-0597">Phosphoprotein</keyword>
<evidence type="ECO:0000256" key="2">
    <source>
        <dbReference type="ARBA" id="ARBA00022553"/>
    </source>
</evidence>
<keyword evidence="4 6" id="KW-0863">Zinc-finger</keyword>
<feature type="domain" description="PH" evidence="8">
    <location>
        <begin position="531"/>
        <end position="638"/>
    </location>
</feature>
<dbReference type="InterPro" id="IPR001164">
    <property type="entry name" value="ArfGAP_dom"/>
</dbReference>
<dbReference type="Gene3D" id="2.30.29.30">
    <property type="entry name" value="Pleckstrin-homology domain (PH domain)/Phosphotyrosine-binding domain (PTB)"/>
    <property type="match status" value="1"/>
</dbReference>
<dbReference type="FunFam" id="2.30.29.30:FF:000252">
    <property type="entry name" value="ARF GTPase activator (Csx2)"/>
    <property type="match status" value="1"/>
</dbReference>
<evidence type="ECO:0000256" key="3">
    <source>
        <dbReference type="ARBA" id="ARBA00022723"/>
    </source>
</evidence>
<evidence type="ECO:0000256" key="1">
    <source>
        <dbReference type="ARBA" id="ARBA00022468"/>
    </source>
</evidence>
<dbReference type="OrthoDB" id="10266696at2759"/>
<dbReference type="PRINTS" id="PR00405">
    <property type="entry name" value="REVINTRACTNG"/>
</dbReference>
<comment type="function">
    <text evidence="7">GTPase-activating protein for the ADP ribosylation factor family.</text>
</comment>
<dbReference type="InterPro" id="IPR037278">
    <property type="entry name" value="ARFGAP/RecO"/>
</dbReference>
<keyword evidence="7" id="KW-0677">Repeat</keyword>
<keyword evidence="7" id="KW-0963">Cytoplasm</keyword>
<dbReference type="CDD" id="cd08204">
    <property type="entry name" value="ArfGap"/>
    <property type="match status" value="1"/>
</dbReference>
<keyword evidence="12" id="KW-1185">Reference proteome</keyword>
<keyword evidence="5 7" id="KW-0862">Zinc</keyword>
<evidence type="ECO:0000313" key="12">
    <source>
        <dbReference type="Proteomes" id="UP000001744"/>
    </source>
</evidence>
<dbReference type="STRING" id="402676.B6K213"/>
<organism evidence="10 12">
    <name type="scientific">Schizosaccharomyces japonicus (strain yFS275 / FY16936)</name>
    <name type="common">Fission yeast</name>
    <dbReference type="NCBI Taxonomy" id="402676"/>
    <lineage>
        <taxon>Eukaryota</taxon>
        <taxon>Fungi</taxon>
        <taxon>Dikarya</taxon>
        <taxon>Ascomycota</taxon>
        <taxon>Taphrinomycotina</taxon>
        <taxon>Schizosaccharomycetes</taxon>
        <taxon>Schizosaccharomycetales</taxon>
        <taxon>Schizosaccharomycetaceae</taxon>
        <taxon>Schizosaccharomyces</taxon>
    </lineage>
</organism>
<dbReference type="GO" id="GO:0005737">
    <property type="term" value="C:cytoplasm"/>
    <property type="evidence" value="ECO:0007669"/>
    <property type="project" value="UniProtKB-SubCell"/>
</dbReference>
<dbReference type="GO" id="GO:0008270">
    <property type="term" value="F:zinc ion binding"/>
    <property type="evidence" value="ECO:0007669"/>
    <property type="project" value="UniProtKB-KW"/>
</dbReference>
<protein>
    <recommendedName>
        <fullName evidence="7">ADP-ribosylation factor GTPase-activating protein</fullName>
    </recommendedName>
</protein>
<dbReference type="PROSITE" id="PS50003">
    <property type="entry name" value="PH_DOMAIN"/>
    <property type="match status" value="1"/>
</dbReference>
<dbReference type="Pfam" id="PF01412">
    <property type="entry name" value="ArfGap"/>
    <property type="match status" value="1"/>
</dbReference>
<dbReference type="HOGENOM" id="CLU_316209_0_0_1"/>
<dbReference type="Proteomes" id="UP000001744">
    <property type="component" value="Unassembled WGS sequence"/>
</dbReference>
<evidence type="ECO:0000313" key="11">
    <source>
        <dbReference type="JaponicusDB" id="SJAG_02277"/>
    </source>
</evidence>
<evidence type="ECO:0000259" key="8">
    <source>
        <dbReference type="PROSITE" id="PS50003"/>
    </source>
</evidence>
<proteinExistence type="predicted"/>
<comment type="subcellular location">
    <subcellularLocation>
        <location evidence="7">Cytoplasm</location>
    </subcellularLocation>
</comment>
<dbReference type="eggNOG" id="KOG0521">
    <property type="taxonomic scope" value="Eukaryota"/>
</dbReference>
<feature type="domain" description="Arf-GAP" evidence="9">
    <location>
        <begin position="723"/>
        <end position="847"/>
    </location>
</feature>
<dbReference type="SMART" id="SM00105">
    <property type="entry name" value="ArfGap"/>
    <property type="match status" value="1"/>
</dbReference>
<keyword evidence="7" id="KW-0040">ANK repeat</keyword>
<keyword evidence="1 7" id="KW-0343">GTPase activation</keyword>
<dbReference type="Gene3D" id="1.10.220.150">
    <property type="entry name" value="Arf GTPase activating protein"/>
    <property type="match status" value="1"/>
</dbReference>
<dbReference type="InterPro" id="IPR004148">
    <property type="entry name" value="BAR_dom"/>
</dbReference>
<dbReference type="SUPFAM" id="SSF50729">
    <property type="entry name" value="PH domain-like"/>
    <property type="match status" value="1"/>
</dbReference>
<dbReference type="InterPro" id="IPR027267">
    <property type="entry name" value="AH/BAR_dom_sf"/>
</dbReference>
<dbReference type="InterPro" id="IPR011993">
    <property type="entry name" value="PH-like_dom_sf"/>
</dbReference>
<dbReference type="RefSeq" id="XP_002173487.1">
    <property type="nucleotide sequence ID" value="XM_002173451.1"/>
</dbReference>
<dbReference type="InterPro" id="IPR001849">
    <property type="entry name" value="PH_domain"/>
</dbReference>
<evidence type="ECO:0000259" key="9">
    <source>
        <dbReference type="PROSITE" id="PS50115"/>
    </source>
</evidence>
<reference evidence="10 12" key="1">
    <citation type="journal article" date="2011" name="Science">
        <title>Comparative functional genomics of the fission yeasts.</title>
        <authorList>
            <person name="Rhind N."/>
            <person name="Chen Z."/>
            <person name="Yassour M."/>
            <person name="Thompson D.A."/>
            <person name="Haas B.J."/>
            <person name="Habib N."/>
            <person name="Wapinski I."/>
            <person name="Roy S."/>
            <person name="Lin M.F."/>
            <person name="Heiman D.I."/>
            <person name="Young S.K."/>
            <person name="Furuya K."/>
            <person name="Guo Y."/>
            <person name="Pidoux A."/>
            <person name="Chen H.M."/>
            <person name="Robbertse B."/>
            <person name="Goldberg J.M."/>
            <person name="Aoki K."/>
            <person name="Bayne E.H."/>
            <person name="Berlin A.M."/>
            <person name="Desjardins C.A."/>
            <person name="Dobbs E."/>
            <person name="Dukaj L."/>
            <person name="Fan L."/>
            <person name="FitzGerald M.G."/>
            <person name="French C."/>
            <person name="Gujja S."/>
            <person name="Hansen K."/>
            <person name="Keifenheim D."/>
            <person name="Levin J.Z."/>
            <person name="Mosher R.A."/>
            <person name="Mueller C.A."/>
            <person name="Pfiffner J."/>
            <person name="Priest M."/>
            <person name="Russ C."/>
            <person name="Smialowska A."/>
            <person name="Swoboda P."/>
            <person name="Sykes S.M."/>
            <person name="Vaughn M."/>
            <person name="Vengrova S."/>
            <person name="Yoder R."/>
            <person name="Zeng Q."/>
            <person name="Allshire R."/>
            <person name="Baulcombe D."/>
            <person name="Birren B.W."/>
            <person name="Brown W."/>
            <person name="Ekwall K."/>
            <person name="Kellis M."/>
            <person name="Leatherwood J."/>
            <person name="Levin H."/>
            <person name="Margalit H."/>
            <person name="Martienssen R."/>
            <person name="Nieduszynski C.A."/>
            <person name="Spatafora J.W."/>
            <person name="Friedman N."/>
            <person name="Dalgaard J.Z."/>
            <person name="Baumann P."/>
            <person name="Niki H."/>
            <person name="Regev A."/>
            <person name="Nusbaum C."/>
        </authorList>
    </citation>
    <scope>NUCLEOTIDE SEQUENCE [LARGE SCALE GENOMIC DNA]</scope>
    <source>
        <strain evidence="12">yFS275 / FY16936</strain>
    </source>
</reference>
<dbReference type="VEuPathDB" id="FungiDB:SJAG_02277"/>
<dbReference type="SMART" id="SM00233">
    <property type="entry name" value="PH"/>
    <property type="match status" value="1"/>
</dbReference>
<dbReference type="InterPro" id="IPR038508">
    <property type="entry name" value="ArfGAP_dom_sf"/>
</dbReference>
<sequence length="930" mass="104984">MEGCTDCFTTISTSCLENDETLVFELKDEDGYGRMHRSSGMFIDTILDPIHGDHFLKFPARNSIDFSIELQKRVPPHTVFLLNCTNPDAFQHVLRTIQSSQDADRFAPLVALPQLMCDNESYTWTWTAPADCSPIGLSGLPNYVYFISYSEHEKRFRVLARFRFFVCSEVIETPTISPMPPFSSSELLCTSPLSPGSPSSLNSELLPSSGHQLQRLPSTASQKPSTKLVHSATIVLPDDPEDSPGFRSILRELGRKTECFRGDVKKLLKRIQELSEAFEFIAGALGRFMESVLTASATCPAAFQPLVETYVAPSLQHQIRLFKSTCSDLIHYVFEPLERIYVNDLKLATVKRIEFEEFSKNYYTSLSRYLANKTTDMAKDESKYLVKKKDFELRRFDYYCYIQDLHDGPKTQDILAIFTSYFYQQHEKWVHSSESIDSLHAQLDGVRNGLADLTLGLNDLSKKRESRRRKIILETTVESPIREKTNEKPIKQSFPPGGLGLYRHQSVGAASNLSDKSSLYTPSSPAKDGNAIIKEGLLLALSKPTSHTEVSMVGKTSWHKYWVVLQRGKLAEYVNWKQKSLSLHNEPISLAYACVKKAESTDRRFCFEVITPKFKRVYQATSESELHSWMRVLQETIKANILSGVNQERTEFVSKGRPRGMRPVSMFSESIQQHPKSRKSPAAVLRKAFSGRKNSSWGFREIFRPEPERIPSMNLEKLHESSKIFISMLCKSDPENLHCADCGSSSDVTWCAINYPVILCIECSGIHRSLGTHISKVRSLLLDSLSQQLKQLLCKVGNTNVNAVWEARVHESDLKKPSSRSASIDKQAFIKKKYSERGFLDIGNVDAKAQLVEGIRTNNIRMILTALAAKPNFSRDSCDFLAVIKPDTSQLYLLELLLANGLVIPPESKLTGLVSPEVQAFIRLKRPSGQ</sequence>
<evidence type="ECO:0000256" key="4">
    <source>
        <dbReference type="ARBA" id="ARBA00022771"/>
    </source>
</evidence>
<dbReference type="InterPro" id="IPR045258">
    <property type="entry name" value="ACAP1/2/3-like"/>
</dbReference>